<evidence type="ECO:0000256" key="3">
    <source>
        <dbReference type="ARBA" id="ARBA00029447"/>
    </source>
</evidence>
<evidence type="ECO:0000256" key="2">
    <source>
        <dbReference type="ARBA" id="ARBA00022500"/>
    </source>
</evidence>
<feature type="domain" description="Methyl-accepting transducer" evidence="6">
    <location>
        <begin position="343"/>
        <end position="572"/>
    </location>
</feature>
<dbReference type="PANTHER" id="PTHR43531">
    <property type="entry name" value="PROTEIN ICFG"/>
    <property type="match status" value="1"/>
</dbReference>
<dbReference type="Proteomes" id="UP000234479">
    <property type="component" value="Unassembled WGS sequence"/>
</dbReference>
<comment type="similarity">
    <text evidence="3">Belongs to the methyl-accepting chemotaxis (MCP) protein family.</text>
</comment>
<dbReference type="EMBL" id="PJRS01000049">
    <property type="protein sequence ID" value="PLR18670.1"/>
    <property type="molecule type" value="Genomic_DNA"/>
</dbReference>
<dbReference type="AlphaFoldDB" id="A0A2N5CXY6"/>
<dbReference type="Pfam" id="PF05227">
    <property type="entry name" value="CHASE3"/>
    <property type="match status" value="1"/>
</dbReference>
<keyword evidence="5" id="KW-0472">Membrane</keyword>
<evidence type="ECO:0000313" key="8">
    <source>
        <dbReference type="EMBL" id="PLR18670.1"/>
    </source>
</evidence>
<evidence type="ECO:0000259" key="7">
    <source>
        <dbReference type="PROSITE" id="PS50885"/>
    </source>
</evidence>
<keyword evidence="5" id="KW-1133">Transmembrane helix</keyword>
<dbReference type="InterPro" id="IPR003660">
    <property type="entry name" value="HAMP_dom"/>
</dbReference>
<feature type="domain" description="HAMP" evidence="7">
    <location>
        <begin position="205"/>
        <end position="258"/>
    </location>
</feature>
<dbReference type="InterPro" id="IPR007891">
    <property type="entry name" value="CHASE3"/>
</dbReference>
<sequence>MLSNLKVAHKLVVAFAVLVAAVAGAGLLAWNGLSSIQRVTALNAESYAYRATVEKASAELVEQQNAARGFVASLDPSFVKKYEDFQARYDEAHQTLSAGAEQEDQKARLAQLDQAVGVFRAETRAQIAAAQDAARLDAARLDIGKSGRLTNVRKALKTIDEAESAELAARIQAQGKAFTAATLALALGGAAAVAIAVLMGWLLARSIATPVDAMTTAMRRLAGGDNAVAVPALGRRDEIGAMAQAVSTFKDAAIEKLRVEGEAAEHRRQAEAERGANEAERAAGAREQAAVVAQVGQALEQLAAGDLTVRLDQTFPPAYRKLQSDFNAAMGQLQETMTTISGAVGGIRAGSGEISHAADDLSRRTEQQAASLEETAAALDEITATVRRAAEGAGHARKSVDAARKDAEAGGEVVERAVAAMTQIEASSREIGNIIGVIDEIAFQTNLLALNAGVEAARAGDAGKGFAVVASEVRALAQRSAEAAKEIKSLIGASGQQVDAGVALVGQTGEALSRITAGVQDINRTVAEIAAGAQEQATGLAQVNVAVNQMDQATQQNAAMVEQSTAASHSLSNEAAELARLVSRFKIGAGGASAARRAA</sequence>
<evidence type="ECO:0000256" key="5">
    <source>
        <dbReference type="SAM" id="Phobius"/>
    </source>
</evidence>
<dbReference type="GO" id="GO:0006935">
    <property type="term" value="P:chemotaxis"/>
    <property type="evidence" value="ECO:0007669"/>
    <property type="project" value="UniProtKB-KW"/>
</dbReference>
<keyword evidence="4" id="KW-0807">Transducer</keyword>
<dbReference type="SUPFAM" id="SSF158472">
    <property type="entry name" value="HAMP domain-like"/>
    <property type="match status" value="1"/>
</dbReference>
<dbReference type="PANTHER" id="PTHR43531:SF11">
    <property type="entry name" value="METHYL-ACCEPTING CHEMOTAXIS PROTEIN 3"/>
    <property type="match status" value="1"/>
</dbReference>
<dbReference type="RefSeq" id="WP_101720389.1">
    <property type="nucleotide sequence ID" value="NZ_PJRS01000049.1"/>
</dbReference>
<dbReference type="CDD" id="cd06225">
    <property type="entry name" value="HAMP"/>
    <property type="match status" value="1"/>
</dbReference>
<evidence type="ECO:0000313" key="9">
    <source>
        <dbReference type="Proteomes" id="UP000234479"/>
    </source>
</evidence>
<keyword evidence="2" id="KW-0145">Chemotaxis</keyword>
<feature type="domain" description="HAMP" evidence="7">
    <location>
        <begin position="286"/>
        <end position="338"/>
    </location>
</feature>
<dbReference type="GO" id="GO:0004888">
    <property type="term" value="F:transmembrane signaling receptor activity"/>
    <property type="evidence" value="ECO:0007669"/>
    <property type="project" value="TreeGrafter"/>
</dbReference>
<comment type="subcellular location">
    <subcellularLocation>
        <location evidence="1">Membrane</location>
    </subcellularLocation>
</comment>
<dbReference type="SMART" id="SM00283">
    <property type="entry name" value="MA"/>
    <property type="match status" value="1"/>
</dbReference>
<dbReference type="GO" id="GO:0007165">
    <property type="term" value="P:signal transduction"/>
    <property type="evidence" value="ECO:0007669"/>
    <property type="project" value="UniProtKB-KW"/>
</dbReference>
<comment type="caution">
    <text evidence="8">The sequence shown here is derived from an EMBL/GenBank/DDBJ whole genome shotgun (WGS) entry which is preliminary data.</text>
</comment>
<proteinExistence type="inferred from homology"/>
<dbReference type="OrthoDB" id="7168157at2"/>
<dbReference type="GO" id="GO:0005886">
    <property type="term" value="C:plasma membrane"/>
    <property type="evidence" value="ECO:0007669"/>
    <property type="project" value="TreeGrafter"/>
</dbReference>
<dbReference type="SUPFAM" id="SSF58104">
    <property type="entry name" value="Methyl-accepting chemotaxis protein (MCP) signaling domain"/>
    <property type="match status" value="1"/>
</dbReference>
<dbReference type="CDD" id="cd11386">
    <property type="entry name" value="MCP_signal"/>
    <property type="match status" value="1"/>
</dbReference>
<evidence type="ECO:0000256" key="1">
    <source>
        <dbReference type="ARBA" id="ARBA00004370"/>
    </source>
</evidence>
<evidence type="ECO:0000259" key="6">
    <source>
        <dbReference type="PROSITE" id="PS50111"/>
    </source>
</evidence>
<dbReference type="Pfam" id="PF00672">
    <property type="entry name" value="HAMP"/>
    <property type="match status" value="1"/>
</dbReference>
<gene>
    <name evidence="8" type="ORF">SGCZBJ_23750</name>
</gene>
<dbReference type="InterPro" id="IPR004089">
    <property type="entry name" value="MCPsignal_dom"/>
</dbReference>
<organism evidence="8 9">
    <name type="scientific">Caulobacter zeae</name>
    <dbReference type="NCBI Taxonomy" id="2055137"/>
    <lineage>
        <taxon>Bacteria</taxon>
        <taxon>Pseudomonadati</taxon>
        <taxon>Pseudomonadota</taxon>
        <taxon>Alphaproteobacteria</taxon>
        <taxon>Caulobacterales</taxon>
        <taxon>Caulobacteraceae</taxon>
        <taxon>Caulobacter</taxon>
    </lineage>
</organism>
<dbReference type="Gene3D" id="1.10.287.950">
    <property type="entry name" value="Methyl-accepting chemotaxis protein"/>
    <property type="match status" value="1"/>
</dbReference>
<dbReference type="SMART" id="SM00304">
    <property type="entry name" value="HAMP"/>
    <property type="match status" value="2"/>
</dbReference>
<evidence type="ECO:0000256" key="4">
    <source>
        <dbReference type="PROSITE-ProRule" id="PRU00284"/>
    </source>
</evidence>
<dbReference type="PROSITE" id="PS50111">
    <property type="entry name" value="CHEMOTAXIS_TRANSDUC_2"/>
    <property type="match status" value="1"/>
</dbReference>
<accession>A0A2N5CXY6</accession>
<dbReference type="InterPro" id="IPR051310">
    <property type="entry name" value="MCP_chemotaxis"/>
</dbReference>
<name>A0A2N5CXY6_9CAUL</name>
<dbReference type="PROSITE" id="PS50885">
    <property type="entry name" value="HAMP"/>
    <property type="match status" value="2"/>
</dbReference>
<keyword evidence="5" id="KW-0812">Transmembrane</keyword>
<protein>
    <submittedName>
        <fullName evidence="8">Chemotaxis protein</fullName>
    </submittedName>
</protein>
<dbReference type="Gene3D" id="6.10.340.10">
    <property type="match status" value="1"/>
</dbReference>
<dbReference type="FunFam" id="1.10.287.950:FF:000001">
    <property type="entry name" value="Methyl-accepting chemotaxis sensory transducer"/>
    <property type="match status" value="1"/>
</dbReference>
<feature type="transmembrane region" description="Helical" evidence="5">
    <location>
        <begin position="180"/>
        <end position="204"/>
    </location>
</feature>
<reference evidence="8 9" key="1">
    <citation type="submission" date="2017-12" db="EMBL/GenBank/DDBJ databases">
        <title>The genome sequence of Caulobacter sp. 410.</title>
        <authorList>
            <person name="Gao J."/>
            <person name="Mao X."/>
            <person name="Sun J."/>
        </authorList>
    </citation>
    <scope>NUCLEOTIDE SEQUENCE [LARGE SCALE GENOMIC DNA]</scope>
    <source>
        <strain evidence="8 9">410</strain>
    </source>
</reference>
<dbReference type="Pfam" id="PF00015">
    <property type="entry name" value="MCPsignal"/>
    <property type="match status" value="1"/>
</dbReference>
<feature type="transmembrane region" description="Helical" evidence="5">
    <location>
        <begin position="12"/>
        <end position="30"/>
    </location>
</feature>
<keyword evidence="9" id="KW-1185">Reference proteome</keyword>